<feature type="domain" description="DEAD/DEAH-box helicase" evidence="2">
    <location>
        <begin position="205"/>
        <end position="271"/>
    </location>
</feature>
<dbReference type="InterPro" id="IPR011545">
    <property type="entry name" value="DEAD/DEAH_box_helicase_dom"/>
</dbReference>
<proteinExistence type="predicted"/>
<dbReference type="InterPro" id="IPR027417">
    <property type="entry name" value="P-loop_NTPase"/>
</dbReference>
<comment type="caution">
    <text evidence="3">The sequence shown here is derived from an EMBL/GenBank/DDBJ whole genome shotgun (WGS) entry which is preliminary data.</text>
</comment>
<evidence type="ECO:0000256" key="1">
    <source>
        <dbReference type="SAM" id="MobiDB-lite"/>
    </source>
</evidence>
<evidence type="ECO:0000313" key="4">
    <source>
        <dbReference type="Proteomes" id="UP000624244"/>
    </source>
</evidence>
<dbReference type="SUPFAM" id="SSF52540">
    <property type="entry name" value="P-loop containing nucleoside triphosphate hydrolases"/>
    <property type="match status" value="1"/>
</dbReference>
<organism evidence="3 4">
    <name type="scientific">Cochliobolus sativus</name>
    <name type="common">Common root rot and spot blotch fungus</name>
    <name type="synonym">Bipolaris sorokiniana</name>
    <dbReference type="NCBI Taxonomy" id="45130"/>
    <lineage>
        <taxon>Eukaryota</taxon>
        <taxon>Fungi</taxon>
        <taxon>Dikarya</taxon>
        <taxon>Ascomycota</taxon>
        <taxon>Pezizomycotina</taxon>
        <taxon>Dothideomycetes</taxon>
        <taxon>Pleosporomycetidae</taxon>
        <taxon>Pleosporales</taxon>
        <taxon>Pleosporineae</taxon>
        <taxon>Pleosporaceae</taxon>
        <taxon>Bipolaris</taxon>
    </lineage>
</organism>
<dbReference type="Proteomes" id="UP000624244">
    <property type="component" value="Unassembled WGS sequence"/>
</dbReference>
<reference evidence="3" key="1">
    <citation type="submission" date="2019-11" db="EMBL/GenBank/DDBJ databases">
        <title>Bipolaris sorokiniana Genome sequencing.</title>
        <authorList>
            <person name="Wang H."/>
        </authorList>
    </citation>
    <scope>NUCLEOTIDE SEQUENCE</scope>
</reference>
<dbReference type="Gene3D" id="3.40.50.300">
    <property type="entry name" value="P-loop containing nucleotide triphosphate hydrolases"/>
    <property type="match status" value="1"/>
</dbReference>
<dbReference type="GO" id="GO:0005524">
    <property type="term" value="F:ATP binding"/>
    <property type="evidence" value="ECO:0007669"/>
    <property type="project" value="InterPro"/>
</dbReference>
<feature type="compositionally biased region" description="Basic and acidic residues" evidence="1">
    <location>
        <begin position="153"/>
        <end position="164"/>
    </location>
</feature>
<feature type="region of interest" description="Disordered" evidence="1">
    <location>
        <begin position="133"/>
        <end position="164"/>
    </location>
</feature>
<gene>
    <name evidence="3" type="ORF">GGP41_001039</name>
</gene>
<feature type="region of interest" description="Disordered" evidence="1">
    <location>
        <begin position="74"/>
        <end position="93"/>
    </location>
</feature>
<dbReference type="AlphaFoldDB" id="A0A8H6DQ72"/>
<evidence type="ECO:0000259" key="2">
    <source>
        <dbReference type="Pfam" id="PF00270"/>
    </source>
</evidence>
<accession>A0A8H6DQ72</accession>
<protein>
    <recommendedName>
        <fullName evidence="2">DEAD/DEAH-box helicase domain-containing protein</fullName>
    </recommendedName>
</protein>
<dbReference type="GO" id="GO:0003676">
    <property type="term" value="F:nucleic acid binding"/>
    <property type="evidence" value="ECO:0007669"/>
    <property type="project" value="InterPro"/>
</dbReference>
<sequence>MDGQVVVITRYYKTQSQWDKPKVVARFLPKAVGQLVTAYLLYLRPVRAMLLTVRIRREVVGERFAAGYNKQLDGRSKATSAGDNRDVSSDEDEDGEDLLELQNGRSIAIGIVALLVKAAEGVGLVGEQERKRKQALSCPDYSTRLQPQLQPQPEHETTQQPEAKRAKLTQAYQANTRTTTEKQLTDAVRQVLCIPTNQLVTYRSPDQKRGLDAVVQGVSPLIVVLPTGGGKTLLPFTAAILDRSQQIDRLSVTILVVPFRALIEDMLVRLAQANI</sequence>
<name>A0A8H6DQ72_COCSA</name>
<evidence type="ECO:0000313" key="3">
    <source>
        <dbReference type="EMBL" id="KAF5844139.1"/>
    </source>
</evidence>
<dbReference type="EMBL" id="WNKQ01000029">
    <property type="protein sequence ID" value="KAF5844139.1"/>
    <property type="molecule type" value="Genomic_DNA"/>
</dbReference>
<dbReference type="Pfam" id="PF00270">
    <property type="entry name" value="DEAD"/>
    <property type="match status" value="1"/>
</dbReference>